<evidence type="ECO:0000313" key="3">
    <source>
        <dbReference type="Proteomes" id="UP000005090"/>
    </source>
</evidence>
<reference evidence="2 3" key="1">
    <citation type="journal article" date="2013" name="Genome Announc.">
        <title>Genome Sequence of the Obligate Gammaproteobacterial Methanotroph Methylomicrobium album Strain BG8.</title>
        <authorList>
            <person name="Kits K.D."/>
            <person name="Kalyuzhnaya M.G."/>
            <person name="Klotz M.G."/>
            <person name="Jetten M.S."/>
            <person name="Op den Camp H.J."/>
            <person name="Vuilleumier S."/>
            <person name="Bringel F."/>
            <person name="Dispirito A.A."/>
            <person name="Murrell J.C."/>
            <person name="Bruce D."/>
            <person name="Cheng J.F."/>
            <person name="Copeland A."/>
            <person name="Goodwin L."/>
            <person name="Hauser L."/>
            <person name="Lajus A."/>
            <person name="Land M.L."/>
            <person name="Lapidus A."/>
            <person name="Lucas S."/>
            <person name="Medigue C."/>
            <person name="Pitluck S."/>
            <person name="Woyke T."/>
            <person name="Zeytun A."/>
            <person name="Stein L.Y."/>
        </authorList>
    </citation>
    <scope>NUCLEOTIDE SEQUENCE [LARGE SCALE GENOMIC DNA]</scope>
    <source>
        <strain evidence="2 3">BG8</strain>
    </source>
</reference>
<gene>
    <name evidence="2" type="ORF">Metal_1607</name>
</gene>
<feature type="compositionally biased region" description="Basic and acidic residues" evidence="1">
    <location>
        <begin position="64"/>
        <end position="86"/>
    </location>
</feature>
<evidence type="ECO:0000313" key="2">
    <source>
        <dbReference type="EMBL" id="EIC29386.1"/>
    </source>
</evidence>
<protein>
    <submittedName>
        <fullName evidence="2">Uncharacterized protein</fullName>
    </submittedName>
</protein>
<organism evidence="2 3">
    <name type="scientific">Methylomicrobium album BG8</name>
    <dbReference type="NCBI Taxonomy" id="686340"/>
    <lineage>
        <taxon>Bacteria</taxon>
        <taxon>Pseudomonadati</taxon>
        <taxon>Pseudomonadota</taxon>
        <taxon>Gammaproteobacteria</taxon>
        <taxon>Methylococcales</taxon>
        <taxon>Methylococcaceae</taxon>
        <taxon>Methylomicrobium</taxon>
    </lineage>
</organism>
<proteinExistence type="predicted"/>
<dbReference type="eggNOG" id="ENOG5033C2R">
    <property type="taxonomic scope" value="Bacteria"/>
</dbReference>
<feature type="compositionally biased region" description="Basic residues" evidence="1">
    <location>
        <begin position="99"/>
        <end position="108"/>
    </location>
</feature>
<evidence type="ECO:0000256" key="1">
    <source>
        <dbReference type="SAM" id="MobiDB-lite"/>
    </source>
</evidence>
<dbReference type="RefSeq" id="WP_005371186.1">
    <property type="nucleotide sequence ID" value="NZ_CM001475.1"/>
</dbReference>
<dbReference type="EMBL" id="CM001475">
    <property type="protein sequence ID" value="EIC29386.1"/>
    <property type="molecule type" value="Genomic_DNA"/>
</dbReference>
<keyword evidence="3" id="KW-1185">Reference proteome</keyword>
<accession>H8GM25</accession>
<feature type="region of interest" description="Disordered" evidence="1">
    <location>
        <begin position="40"/>
        <end position="108"/>
    </location>
</feature>
<dbReference type="HOGENOM" id="CLU_168133_0_0_6"/>
<dbReference type="AlphaFoldDB" id="H8GM25"/>
<dbReference type="Proteomes" id="UP000005090">
    <property type="component" value="Chromosome"/>
</dbReference>
<sequence length="108" mass="12508">MKPLTALILAGFLLVTAVLPAGYAGTDTLRVDRRQEKQQQRIEQGVSSGRLTSKEVQRLQAQQEKIRRMEDKAKADGVLTRKEQVRLNRRQNQASQNIYRKKHNLRRQ</sequence>
<name>H8GM25_METAL</name>
<dbReference type="STRING" id="686340.Metal_1607"/>